<dbReference type="AlphaFoldDB" id="A0A5S4GZJ0"/>
<dbReference type="InterPro" id="IPR025966">
    <property type="entry name" value="OppC_N"/>
</dbReference>
<evidence type="ECO:0000256" key="7">
    <source>
        <dbReference type="RuleBase" id="RU363032"/>
    </source>
</evidence>
<evidence type="ECO:0000256" key="8">
    <source>
        <dbReference type="SAM" id="MobiDB-lite"/>
    </source>
</evidence>
<dbReference type="EMBL" id="VCKX01000009">
    <property type="protein sequence ID" value="TMR38393.1"/>
    <property type="molecule type" value="Genomic_DNA"/>
</dbReference>
<dbReference type="PANTHER" id="PTHR43386:SF1">
    <property type="entry name" value="D,D-DIPEPTIDE TRANSPORT SYSTEM PERMEASE PROTEIN DDPC-RELATED"/>
    <property type="match status" value="1"/>
</dbReference>
<dbReference type="CDD" id="cd06261">
    <property type="entry name" value="TM_PBP2"/>
    <property type="match status" value="1"/>
</dbReference>
<comment type="caution">
    <text evidence="10">The sequence shown here is derived from an EMBL/GenBank/DDBJ whole genome shotgun (WGS) entry which is preliminary data.</text>
</comment>
<keyword evidence="4 7" id="KW-0812">Transmembrane</keyword>
<dbReference type="Proteomes" id="UP000306628">
    <property type="component" value="Unassembled WGS sequence"/>
</dbReference>
<evidence type="ECO:0000256" key="1">
    <source>
        <dbReference type="ARBA" id="ARBA00004651"/>
    </source>
</evidence>
<dbReference type="OrthoDB" id="6637947at2"/>
<dbReference type="InterPro" id="IPR050366">
    <property type="entry name" value="BP-dependent_transpt_permease"/>
</dbReference>
<protein>
    <submittedName>
        <fullName evidence="10">ABC transporter permease</fullName>
    </submittedName>
</protein>
<comment type="subcellular location">
    <subcellularLocation>
        <location evidence="1 7">Cell membrane</location>
        <topology evidence="1 7">Multi-pass membrane protein</topology>
    </subcellularLocation>
</comment>
<proteinExistence type="inferred from homology"/>
<comment type="similarity">
    <text evidence="7">Belongs to the binding-protein-dependent transport system permease family.</text>
</comment>
<organism evidence="10 11">
    <name type="scientific">Nonomuraea zeae</name>
    <dbReference type="NCBI Taxonomy" id="1642303"/>
    <lineage>
        <taxon>Bacteria</taxon>
        <taxon>Bacillati</taxon>
        <taxon>Actinomycetota</taxon>
        <taxon>Actinomycetes</taxon>
        <taxon>Streptosporangiales</taxon>
        <taxon>Streptosporangiaceae</taxon>
        <taxon>Nonomuraea</taxon>
    </lineage>
</organism>
<dbReference type="InterPro" id="IPR035906">
    <property type="entry name" value="MetI-like_sf"/>
</dbReference>
<reference evidence="10 11" key="1">
    <citation type="submission" date="2019-05" db="EMBL/GenBank/DDBJ databases">
        <title>Draft genome sequence of Nonomuraea zeae DSM 100528.</title>
        <authorList>
            <person name="Saricaoglu S."/>
            <person name="Isik K."/>
        </authorList>
    </citation>
    <scope>NUCLEOTIDE SEQUENCE [LARGE SCALE GENOMIC DNA]</scope>
    <source>
        <strain evidence="10 11">DSM 100528</strain>
    </source>
</reference>
<evidence type="ECO:0000313" key="10">
    <source>
        <dbReference type="EMBL" id="TMR38393.1"/>
    </source>
</evidence>
<sequence>MTLTQAPLRRTLPKVTDRFATFGAVLMVLVVLASILAPWLAPYPMDELNPLIGSQPPSAAHWFGTDQAGRDLLTRILYGGRTSLFIAVAVLGVSALAGVTLGVVAGYAGGWVRDVIMRVTDVFLAFPALLLSLALAVVLQPSVTTVIVAIAVTWWPWYTRLAASMAASIATRSYVDAARCLGVPAPLIILRHVLPNSLTPVLVQLSLDAGGVILTSAALSYLGLGAQEPTAEWGLMVQQGQTLFTTDWWVVTFPGLAILVTAFAFNVLGEGLRSALDPRSGGARQAKGPAGPGASTGVAE</sequence>
<gene>
    <name evidence="10" type="ORF">ETD85_04615</name>
</gene>
<feature type="region of interest" description="Disordered" evidence="8">
    <location>
        <begin position="277"/>
        <end position="300"/>
    </location>
</feature>
<evidence type="ECO:0000256" key="5">
    <source>
        <dbReference type="ARBA" id="ARBA00022989"/>
    </source>
</evidence>
<dbReference type="PROSITE" id="PS50928">
    <property type="entry name" value="ABC_TM1"/>
    <property type="match status" value="1"/>
</dbReference>
<keyword evidence="6 7" id="KW-0472">Membrane</keyword>
<name>A0A5S4GZJ0_9ACTN</name>
<dbReference type="SUPFAM" id="SSF161098">
    <property type="entry name" value="MetI-like"/>
    <property type="match status" value="1"/>
</dbReference>
<evidence type="ECO:0000256" key="2">
    <source>
        <dbReference type="ARBA" id="ARBA00022448"/>
    </source>
</evidence>
<dbReference type="RefSeq" id="WP_138688333.1">
    <property type="nucleotide sequence ID" value="NZ_JBHSAZ010000114.1"/>
</dbReference>
<dbReference type="GO" id="GO:0055085">
    <property type="term" value="P:transmembrane transport"/>
    <property type="evidence" value="ECO:0007669"/>
    <property type="project" value="InterPro"/>
</dbReference>
<dbReference type="Pfam" id="PF00528">
    <property type="entry name" value="BPD_transp_1"/>
    <property type="match status" value="1"/>
</dbReference>
<accession>A0A5S4GZJ0</accession>
<dbReference type="PANTHER" id="PTHR43386">
    <property type="entry name" value="OLIGOPEPTIDE TRANSPORT SYSTEM PERMEASE PROTEIN APPC"/>
    <property type="match status" value="1"/>
</dbReference>
<evidence type="ECO:0000256" key="6">
    <source>
        <dbReference type="ARBA" id="ARBA00023136"/>
    </source>
</evidence>
<keyword evidence="2 7" id="KW-0813">Transport</keyword>
<feature type="transmembrane region" description="Helical" evidence="7">
    <location>
        <begin position="84"/>
        <end position="110"/>
    </location>
</feature>
<dbReference type="Gene3D" id="1.10.3720.10">
    <property type="entry name" value="MetI-like"/>
    <property type="match status" value="1"/>
</dbReference>
<dbReference type="Pfam" id="PF12911">
    <property type="entry name" value="OppC_N"/>
    <property type="match status" value="1"/>
</dbReference>
<feature type="domain" description="ABC transmembrane type-1" evidence="9">
    <location>
        <begin position="80"/>
        <end position="269"/>
    </location>
</feature>
<keyword evidence="5 7" id="KW-1133">Transmembrane helix</keyword>
<feature type="transmembrane region" description="Helical" evidence="7">
    <location>
        <begin position="20"/>
        <end position="41"/>
    </location>
</feature>
<evidence type="ECO:0000256" key="4">
    <source>
        <dbReference type="ARBA" id="ARBA00022692"/>
    </source>
</evidence>
<keyword evidence="11" id="KW-1185">Reference proteome</keyword>
<evidence type="ECO:0000256" key="3">
    <source>
        <dbReference type="ARBA" id="ARBA00022475"/>
    </source>
</evidence>
<evidence type="ECO:0000313" key="11">
    <source>
        <dbReference type="Proteomes" id="UP000306628"/>
    </source>
</evidence>
<feature type="transmembrane region" description="Helical" evidence="7">
    <location>
        <begin position="248"/>
        <end position="269"/>
    </location>
</feature>
<dbReference type="InterPro" id="IPR000515">
    <property type="entry name" value="MetI-like"/>
</dbReference>
<evidence type="ECO:0000259" key="9">
    <source>
        <dbReference type="PROSITE" id="PS50928"/>
    </source>
</evidence>
<feature type="transmembrane region" description="Helical" evidence="7">
    <location>
        <begin position="122"/>
        <end position="155"/>
    </location>
</feature>
<dbReference type="GO" id="GO:0005886">
    <property type="term" value="C:plasma membrane"/>
    <property type="evidence" value="ECO:0007669"/>
    <property type="project" value="UniProtKB-SubCell"/>
</dbReference>
<keyword evidence="3" id="KW-1003">Cell membrane</keyword>